<organism evidence="2 3">
    <name type="scientific">Vasconcelosia minhoensis LEGE 07310</name>
    <dbReference type="NCBI Taxonomy" id="915328"/>
    <lineage>
        <taxon>Bacteria</taxon>
        <taxon>Bacillati</taxon>
        <taxon>Cyanobacteriota</taxon>
        <taxon>Cyanophyceae</taxon>
        <taxon>Nodosilineales</taxon>
        <taxon>Cymatolegaceae</taxon>
        <taxon>Vasconcelosia</taxon>
        <taxon>Vasconcelosia minhoensis</taxon>
    </lineage>
</organism>
<accession>A0A8J7DC13</accession>
<keyword evidence="3" id="KW-1185">Reference proteome</keyword>
<dbReference type="AlphaFoldDB" id="A0A8J7DC13"/>
<protein>
    <submittedName>
        <fullName evidence="2">Uncharacterized protein</fullName>
    </submittedName>
</protein>
<keyword evidence="1" id="KW-0472">Membrane</keyword>
<dbReference type="EMBL" id="JADEXG010000013">
    <property type="protein sequence ID" value="MBE9077183.1"/>
    <property type="molecule type" value="Genomic_DNA"/>
</dbReference>
<name>A0A8J7DC13_9CYAN</name>
<gene>
    <name evidence="2" type="ORF">IQ241_07720</name>
</gene>
<dbReference type="Proteomes" id="UP000636505">
    <property type="component" value="Unassembled WGS sequence"/>
</dbReference>
<evidence type="ECO:0000313" key="3">
    <source>
        <dbReference type="Proteomes" id="UP000636505"/>
    </source>
</evidence>
<evidence type="ECO:0000256" key="1">
    <source>
        <dbReference type="SAM" id="Phobius"/>
    </source>
</evidence>
<dbReference type="RefSeq" id="WP_193905843.1">
    <property type="nucleotide sequence ID" value="NZ_JADEXG010000013.1"/>
</dbReference>
<evidence type="ECO:0000313" key="2">
    <source>
        <dbReference type="EMBL" id="MBE9077183.1"/>
    </source>
</evidence>
<proteinExistence type="predicted"/>
<feature type="transmembrane region" description="Helical" evidence="1">
    <location>
        <begin position="153"/>
        <end position="174"/>
    </location>
</feature>
<feature type="transmembrane region" description="Helical" evidence="1">
    <location>
        <begin position="42"/>
        <end position="59"/>
    </location>
</feature>
<comment type="caution">
    <text evidence="2">The sequence shown here is derived from an EMBL/GenBank/DDBJ whole genome shotgun (WGS) entry which is preliminary data.</text>
</comment>
<sequence>MPKPDQFQISPLIRLTLLSLYVALVLPLPVLAEVTQTSVPPALLWMGAVLGGTVLYGVLSERVQVDAKGIRVTYPAWVRLFLRRGWALDWSDVKALKPRSTGQGGLVYYFVSQAEDRAYLLPMRVVGFARLVRYVEARTGIDTRDVKPLSQPWMYLILLGFTLLLLGVDGWTLWTANSLG</sequence>
<keyword evidence="1" id="KW-1133">Transmembrane helix</keyword>
<keyword evidence="1" id="KW-0812">Transmembrane</keyword>
<reference evidence="2" key="1">
    <citation type="submission" date="2020-10" db="EMBL/GenBank/DDBJ databases">
        <authorList>
            <person name="Castelo-Branco R."/>
            <person name="Eusebio N."/>
            <person name="Adriana R."/>
            <person name="Vieira A."/>
            <person name="Brugerolle De Fraissinette N."/>
            <person name="Rezende De Castro R."/>
            <person name="Schneider M.P."/>
            <person name="Vasconcelos V."/>
            <person name="Leao P.N."/>
        </authorList>
    </citation>
    <scope>NUCLEOTIDE SEQUENCE</scope>
    <source>
        <strain evidence="2">LEGE 07310</strain>
    </source>
</reference>